<reference evidence="3" key="1">
    <citation type="submission" date="2021-08" db="EMBL/GenBank/DDBJ databases">
        <authorList>
            <person name="Sakaguchi M."/>
            <person name="Kikuchi T."/>
            <person name="Urbanczyk H."/>
        </authorList>
    </citation>
    <scope>NUCLEOTIDE SEQUENCE</scope>
    <source>
        <strain evidence="3">020920N</strain>
    </source>
</reference>
<dbReference type="Proteomes" id="UP001056255">
    <property type="component" value="Chromosome I"/>
</dbReference>
<feature type="coiled-coil region" evidence="1">
    <location>
        <begin position="248"/>
        <end position="282"/>
    </location>
</feature>
<keyword evidence="3" id="KW-0808">Transferase</keyword>
<dbReference type="Gene3D" id="3.40.50.150">
    <property type="entry name" value="Vaccinia Virus protein VP39"/>
    <property type="match status" value="1"/>
</dbReference>
<sequence length="330" mass="37929">MLIIDVGSNHGDFALEIAKRNRELSVLAIEPIDALVDLIINRKNELNIDNVSVVPVAIDLVARKANLNVANHHDYGVSSLLDFSKDKLKDEYWSTRQDMYFDSIQAVDVVPLSDILRKFNVGPGNRVGFIKIDAQGLDLEVLISAGDFIEYIDSGMMEVSVDTQLGLYKNEKNDLMSILNWLKGHGFKAYKLKPNDHASNEFNLYFCKNGMDSEEIESKFSLRGVDLYDGKFFWHFPSPKLLPVEEQHNEMKLAVERLDKEIEIKTEQSRQLNREIEIKAEQSRRLINIFAILDSRVTSVEDIINIVQNSRMLKIFFKLSRLVKFKNYKI</sequence>
<name>A0ABY4WWK0_9GAMM</name>
<feature type="domain" description="Methyltransferase FkbM" evidence="2">
    <location>
        <begin position="5"/>
        <end position="188"/>
    </location>
</feature>
<dbReference type="InterPro" id="IPR006342">
    <property type="entry name" value="FkbM_mtfrase"/>
</dbReference>
<keyword evidence="1" id="KW-0175">Coiled coil</keyword>
<dbReference type="EMBL" id="CP082275">
    <property type="protein sequence ID" value="USH03261.1"/>
    <property type="molecule type" value="Genomic_DNA"/>
</dbReference>
<protein>
    <submittedName>
        <fullName evidence="3">FkbM family methyltransferase</fullName>
    </submittedName>
</protein>
<keyword evidence="3" id="KW-0489">Methyltransferase</keyword>
<dbReference type="GO" id="GO:0008168">
    <property type="term" value="F:methyltransferase activity"/>
    <property type="evidence" value="ECO:0007669"/>
    <property type="project" value="UniProtKB-KW"/>
</dbReference>
<evidence type="ECO:0000313" key="3">
    <source>
        <dbReference type="EMBL" id="USH03261.1"/>
    </source>
</evidence>
<evidence type="ECO:0000259" key="2">
    <source>
        <dbReference type="Pfam" id="PF05050"/>
    </source>
</evidence>
<keyword evidence="4" id="KW-1185">Reference proteome</keyword>
<accession>A0ABY4WWK0</accession>
<dbReference type="SUPFAM" id="SSF53335">
    <property type="entry name" value="S-adenosyl-L-methionine-dependent methyltransferases"/>
    <property type="match status" value="1"/>
</dbReference>
<evidence type="ECO:0000256" key="1">
    <source>
        <dbReference type="SAM" id="Coils"/>
    </source>
</evidence>
<dbReference type="RefSeq" id="WP_251878096.1">
    <property type="nucleotide sequence ID" value="NZ_CP082275.1"/>
</dbReference>
<gene>
    <name evidence="3" type="ORF">K6Q96_04385</name>
</gene>
<dbReference type="PANTHER" id="PTHR36973:SF4">
    <property type="entry name" value="NODULATION PROTEIN"/>
    <property type="match status" value="1"/>
</dbReference>
<dbReference type="InterPro" id="IPR053188">
    <property type="entry name" value="FkbM_Methyltransferase"/>
</dbReference>
<organism evidence="3 4">
    <name type="scientific">Grimontia kaedaensis</name>
    <dbReference type="NCBI Taxonomy" id="2872157"/>
    <lineage>
        <taxon>Bacteria</taxon>
        <taxon>Pseudomonadati</taxon>
        <taxon>Pseudomonadota</taxon>
        <taxon>Gammaproteobacteria</taxon>
        <taxon>Vibrionales</taxon>
        <taxon>Vibrionaceae</taxon>
        <taxon>Grimontia</taxon>
    </lineage>
</organism>
<evidence type="ECO:0000313" key="4">
    <source>
        <dbReference type="Proteomes" id="UP001056255"/>
    </source>
</evidence>
<dbReference type="Pfam" id="PF05050">
    <property type="entry name" value="Methyltransf_21"/>
    <property type="match status" value="1"/>
</dbReference>
<dbReference type="InterPro" id="IPR029063">
    <property type="entry name" value="SAM-dependent_MTases_sf"/>
</dbReference>
<dbReference type="PANTHER" id="PTHR36973">
    <property type="entry name" value="SLL1456 PROTEIN-RELATED"/>
    <property type="match status" value="1"/>
</dbReference>
<proteinExistence type="predicted"/>
<dbReference type="GO" id="GO:0032259">
    <property type="term" value="P:methylation"/>
    <property type="evidence" value="ECO:0007669"/>
    <property type="project" value="UniProtKB-KW"/>
</dbReference>
<dbReference type="NCBIfam" id="TIGR01444">
    <property type="entry name" value="fkbM_fam"/>
    <property type="match status" value="1"/>
</dbReference>